<evidence type="ECO:0000313" key="2">
    <source>
        <dbReference type="EMBL" id="PWN21172.1"/>
    </source>
</evidence>
<keyword evidence="3" id="KW-1185">Reference proteome</keyword>
<reference evidence="2 3" key="1">
    <citation type="journal article" date="2018" name="Mol. Biol. Evol.">
        <title>Broad Genomic Sampling Reveals a Smut Pathogenic Ancestry of the Fungal Clade Ustilaginomycotina.</title>
        <authorList>
            <person name="Kijpornyongpan T."/>
            <person name="Mondo S.J."/>
            <person name="Barry K."/>
            <person name="Sandor L."/>
            <person name="Lee J."/>
            <person name="Lipzen A."/>
            <person name="Pangilinan J."/>
            <person name="LaButti K."/>
            <person name="Hainaut M."/>
            <person name="Henrissat B."/>
            <person name="Grigoriev I.V."/>
            <person name="Spatafora J.W."/>
            <person name="Aime M.C."/>
        </authorList>
    </citation>
    <scope>NUCLEOTIDE SEQUENCE [LARGE SCALE GENOMIC DNA]</scope>
    <source>
        <strain evidence="2 3">MCA 4718</strain>
    </source>
</reference>
<dbReference type="AlphaFoldDB" id="A0A316U7K8"/>
<sequence>MRPSTSSLLRIRTIPSAQLDVHSVRLPASQRPRRAAKPTASNASPRPSTASSSSLSSETASPAQTRTQTSAPAQAQRRPQQTIAEQLLLKEQKARAAAAAESISSAGATSGASSWPSNLRVVKHVNKRELYWKVSLRKGSQRGALFWKRSAGQVELTYPACLYLRYPPLNETS</sequence>
<evidence type="ECO:0000313" key="3">
    <source>
        <dbReference type="Proteomes" id="UP000245942"/>
    </source>
</evidence>
<proteinExistence type="predicted"/>
<dbReference type="RefSeq" id="XP_025348332.1">
    <property type="nucleotide sequence ID" value="XM_025489602.1"/>
</dbReference>
<dbReference type="GeneID" id="37011336"/>
<gene>
    <name evidence="2" type="ORF">BCV69DRAFT_189099</name>
</gene>
<protein>
    <submittedName>
        <fullName evidence="2">Uncharacterized protein</fullName>
    </submittedName>
</protein>
<organism evidence="2 3">
    <name type="scientific">Pseudomicrostroma glucosiphilum</name>
    <dbReference type="NCBI Taxonomy" id="1684307"/>
    <lineage>
        <taxon>Eukaryota</taxon>
        <taxon>Fungi</taxon>
        <taxon>Dikarya</taxon>
        <taxon>Basidiomycota</taxon>
        <taxon>Ustilaginomycotina</taxon>
        <taxon>Exobasidiomycetes</taxon>
        <taxon>Microstromatales</taxon>
        <taxon>Microstromatales incertae sedis</taxon>
        <taxon>Pseudomicrostroma</taxon>
    </lineage>
</organism>
<dbReference type="Proteomes" id="UP000245942">
    <property type="component" value="Unassembled WGS sequence"/>
</dbReference>
<evidence type="ECO:0000256" key="1">
    <source>
        <dbReference type="SAM" id="MobiDB-lite"/>
    </source>
</evidence>
<feature type="compositionally biased region" description="Low complexity" evidence="1">
    <location>
        <begin position="38"/>
        <end position="82"/>
    </location>
</feature>
<feature type="region of interest" description="Disordered" evidence="1">
    <location>
        <begin position="16"/>
        <end position="84"/>
    </location>
</feature>
<name>A0A316U7K8_9BASI</name>
<dbReference type="EMBL" id="KZ819326">
    <property type="protein sequence ID" value="PWN21172.1"/>
    <property type="molecule type" value="Genomic_DNA"/>
</dbReference>
<accession>A0A316U7K8</accession>